<keyword evidence="1" id="KW-0808">Transferase</keyword>
<dbReference type="AlphaFoldDB" id="A0A426DPK1"/>
<dbReference type="InterPro" id="IPR003679">
    <property type="entry name" value="Amioglycoside_AcTrfase"/>
</dbReference>
<comment type="caution">
    <text evidence="2">The sequence shown here is derived from an EMBL/GenBank/DDBJ whole genome shotgun (WGS) entry which is preliminary data.</text>
</comment>
<keyword evidence="1" id="KW-0012">Acyltransferase</keyword>
<dbReference type="Proteomes" id="UP000274920">
    <property type="component" value="Unassembled WGS sequence"/>
</dbReference>
<evidence type="ECO:0000256" key="1">
    <source>
        <dbReference type="RuleBase" id="RU365031"/>
    </source>
</evidence>
<comment type="similarity">
    <text evidence="1">Belongs to the antibiotic N-acetyltransferase family.</text>
</comment>
<comment type="catalytic activity">
    <reaction evidence="1">
        <text>a 2-deoxystreptamine antibiotic + acetyl-CoA = an N(3)-acetyl-2-deoxystreptamine antibiotic + CoA + H(+)</text>
        <dbReference type="Rhea" id="RHEA:12665"/>
        <dbReference type="ChEBI" id="CHEBI:15378"/>
        <dbReference type="ChEBI" id="CHEBI:57287"/>
        <dbReference type="ChEBI" id="CHEBI:57288"/>
        <dbReference type="ChEBI" id="CHEBI:57921"/>
        <dbReference type="ChEBI" id="CHEBI:77452"/>
        <dbReference type="EC" id="2.3.1.81"/>
    </reaction>
</comment>
<sequence length="291" mass="33987">MDGDKTVNELFIDSDGKSYGAEDIRQSLLDIGADDCDTLFIHSDVMFGKPPTGFRRQEYLRILYQIIEDLGVRNIIVPTFTYSFCNHEDYDVLNSKTSMGAFNDYIRKQNGRYRTLDPILSLSVPENLKCKFENPGEHSLGENSGLDILHHMDGVKFLFFGADIANCFTFVHYVEKMMDVPYRFNMPFVGNIIDYAGNRFMKKQFIHTQCCGVKVPERYGYFEMFLKDRRFLKDKRLGDKFISCISETTAYREISGLIQKNIYYFVEEPFKPEDLIFKYTYDYTKSKITHC</sequence>
<dbReference type="RefSeq" id="WP_125129778.1">
    <property type="nucleotide sequence ID" value="NZ_RHJS01000002.1"/>
</dbReference>
<dbReference type="GO" id="GO:0046677">
    <property type="term" value="P:response to antibiotic"/>
    <property type="evidence" value="ECO:0007669"/>
    <property type="project" value="UniProtKB-KW"/>
</dbReference>
<dbReference type="EC" id="2.3.1.-" evidence="1"/>
<dbReference type="Pfam" id="PF02522">
    <property type="entry name" value="Antibiotic_NAT"/>
    <property type="match status" value="1"/>
</dbReference>
<dbReference type="EMBL" id="RHJS01000002">
    <property type="protein sequence ID" value="RRK34686.1"/>
    <property type="molecule type" value="Genomic_DNA"/>
</dbReference>
<accession>A0A426DPK1</accession>
<organism evidence="2 3">
    <name type="scientific">Schaedlerella arabinosiphila</name>
    <dbReference type="NCBI Taxonomy" id="2044587"/>
    <lineage>
        <taxon>Bacteria</taxon>
        <taxon>Bacillati</taxon>
        <taxon>Bacillota</taxon>
        <taxon>Clostridia</taxon>
        <taxon>Lachnospirales</taxon>
        <taxon>Lachnospiraceae</taxon>
        <taxon>Schaedlerella</taxon>
    </lineage>
</organism>
<evidence type="ECO:0000313" key="3">
    <source>
        <dbReference type="Proteomes" id="UP000274920"/>
    </source>
</evidence>
<dbReference type="SUPFAM" id="SSF110710">
    <property type="entry name" value="TTHA0583/YokD-like"/>
    <property type="match status" value="1"/>
</dbReference>
<proteinExistence type="inferred from homology"/>
<dbReference type="InterPro" id="IPR028345">
    <property type="entry name" value="Antibiotic_NAT-like"/>
</dbReference>
<gene>
    <name evidence="2" type="ORF">EBB54_27615</name>
</gene>
<reference evidence="2" key="1">
    <citation type="submission" date="2018-10" db="EMBL/GenBank/DDBJ databases">
        <title>Schaedlerella arabinophila gen. nov. sp. nov., isolated from the mouse intestinal tract and comparative analysis with the genome of the closely related altered Schaedler flora strain ASF502.</title>
        <authorList>
            <person name="Miyake S."/>
            <person name="Soh M."/>
            <person name="Seedorf H."/>
        </authorList>
    </citation>
    <scope>NUCLEOTIDE SEQUENCE [LARGE SCALE GENOMIC DNA]</scope>
    <source>
        <strain evidence="2">DSM 106076</strain>
    </source>
</reference>
<keyword evidence="1" id="KW-0046">Antibiotic resistance</keyword>
<keyword evidence="3" id="KW-1185">Reference proteome</keyword>
<dbReference type="GO" id="GO:0046353">
    <property type="term" value="F:aminoglycoside 3-N-acetyltransferase activity"/>
    <property type="evidence" value="ECO:0007669"/>
    <property type="project" value="UniProtKB-EC"/>
</dbReference>
<evidence type="ECO:0000313" key="2">
    <source>
        <dbReference type="EMBL" id="RRK34686.1"/>
    </source>
</evidence>
<protein>
    <recommendedName>
        <fullName evidence="1">Aminoglycoside N(3)-acetyltransferase</fullName>
        <ecNumber evidence="1">2.3.1.-</ecNumber>
    </recommendedName>
</protein>
<name>A0A426DPK1_9FIRM</name>